<evidence type="ECO:0000313" key="3">
    <source>
        <dbReference type="EMBL" id="KAK4109351.1"/>
    </source>
</evidence>
<dbReference type="InterPro" id="IPR007111">
    <property type="entry name" value="NACHT_NTPase"/>
</dbReference>
<reference evidence="3" key="1">
    <citation type="journal article" date="2023" name="Mol. Phylogenet. Evol.">
        <title>Genome-scale phylogeny and comparative genomics of the fungal order Sordariales.</title>
        <authorList>
            <person name="Hensen N."/>
            <person name="Bonometti L."/>
            <person name="Westerberg I."/>
            <person name="Brannstrom I.O."/>
            <person name="Guillou S."/>
            <person name="Cros-Aarteil S."/>
            <person name="Calhoun S."/>
            <person name="Haridas S."/>
            <person name="Kuo A."/>
            <person name="Mondo S."/>
            <person name="Pangilinan J."/>
            <person name="Riley R."/>
            <person name="LaButti K."/>
            <person name="Andreopoulos B."/>
            <person name="Lipzen A."/>
            <person name="Chen C."/>
            <person name="Yan M."/>
            <person name="Daum C."/>
            <person name="Ng V."/>
            <person name="Clum A."/>
            <person name="Steindorff A."/>
            <person name="Ohm R.A."/>
            <person name="Martin F."/>
            <person name="Silar P."/>
            <person name="Natvig D.O."/>
            <person name="Lalanne C."/>
            <person name="Gautier V."/>
            <person name="Ament-Velasquez S.L."/>
            <person name="Kruys A."/>
            <person name="Hutchinson M.I."/>
            <person name="Powell A.J."/>
            <person name="Barry K."/>
            <person name="Miller A.N."/>
            <person name="Grigoriev I.V."/>
            <person name="Debuchy R."/>
            <person name="Gladieux P."/>
            <person name="Hiltunen Thoren M."/>
            <person name="Johannesson H."/>
        </authorList>
    </citation>
    <scope>NUCLEOTIDE SEQUENCE</scope>
    <source>
        <strain evidence="3">CBS 508.74</strain>
    </source>
</reference>
<dbReference type="Gene3D" id="3.40.50.300">
    <property type="entry name" value="P-loop containing nucleotide triphosphate hydrolases"/>
    <property type="match status" value="1"/>
</dbReference>
<dbReference type="PANTHER" id="PTHR10039">
    <property type="entry name" value="AMELOGENIN"/>
    <property type="match status" value="1"/>
</dbReference>
<dbReference type="InterPro" id="IPR027417">
    <property type="entry name" value="P-loop_NTPase"/>
</dbReference>
<reference evidence="3" key="2">
    <citation type="submission" date="2023-05" db="EMBL/GenBank/DDBJ databases">
        <authorList>
            <consortium name="Lawrence Berkeley National Laboratory"/>
            <person name="Steindorff A."/>
            <person name="Hensen N."/>
            <person name="Bonometti L."/>
            <person name="Westerberg I."/>
            <person name="Brannstrom I.O."/>
            <person name="Guillou S."/>
            <person name="Cros-Aarteil S."/>
            <person name="Calhoun S."/>
            <person name="Haridas S."/>
            <person name="Kuo A."/>
            <person name="Mondo S."/>
            <person name="Pangilinan J."/>
            <person name="Riley R."/>
            <person name="Labutti K."/>
            <person name="Andreopoulos B."/>
            <person name="Lipzen A."/>
            <person name="Chen C."/>
            <person name="Yanf M."/>
            <person name="Daum C."/>
            <person name="Ng V."/>
            <person name="Clum A."/>
            <person name="Ohm R."/>
            <person name="Martin F."/>
            <person name="Silar P."/>
            <person name="Natvig D."/>
            <person name="Lalanne C."/>
            <person name="Gautier V."/>
            <person name="Ament-Velasquez S.L."/>
            <person name="Kruys A."/>
            <person name="Hutchinson M.I."/>
            <person name="Powell A.J."/>
            <person name="Barry K."/>
            <person name="Miller A.N."/>
            <person name="Grigoriev I.V."/>
            <person name="Debuchy R."/>
            <person name="Gladieux P."/>
            <person name="Thoren M.H."/>
            <person name="Johannesson H."/>
        </authorList>
    </citation>
    <scope>NUCLEOTIDE SEQUENCE</scope>
    <source>
        <strain evidence="3">CBS 508.74</strain>
    </source>
</reference>
<sequence>MASMTSNVASGFRLEGHARLQVGNNINVYSAGRDCLADLRSQCVDPSDVKNRIEFLKGGLLKASYEWVLPEFWSWHGNSLSRLFWIRGDAGKGKTMLVCGIIDDLKARGHGDLIAYFFCQASDSRLQSSTMVLKSLLFSLLARPRYGHLRKHLEVKHNSAGKQMFDDSNNTTFFGLRDVLENMMRDNEFLPTCLIVDGLDECENGLGEVLHLIRNTATTCDRIRWVVSSRNWPPIERQLGSLNFAITLNLEKNAENVSQAISHYLDHKVPQLDCIRDNTALQRETKSRLQEKANGTFLWVSLVLKQLETECFLESAVLPLIEDIPPGLWPIFERMMSKLKENRVYFEACRGVLSTATLTNRPLQLQELQFLADVNKTDNISKVVNLCGSFLTSVDGTVSLIHQSAKDYLLDPQRALAEAFPEGLAGVHHRTFVRPLEFMNSTLRRDIYGLRRQDCSVQEIQTPSPDPLSQGRYLYLHVLDRSSH</sequence>
<dbReference type="EMBL" id="MU853357">
    <property type="protein sequence ID" value="KAK4109351.1"/>
    <property type="molecule type" value="Genomic_DNA"/>
</dbReference>
<proteinExistence type="predicted"/>
<protein>
    <recommendedName>
        <fullName evidence="2">NACHT domain-containing protein</fullName>
    </recommendedName>
</protein>
<dbReference type="InterPro" id="IPR056884">
    <property type="entry name" value="NPHP3-like_N"/>
</dbReference>
<gene>
    <name evidence="3" type="ORF">N656DRAFT_351486</name>
</gene>
<dbReference type="PANTHER" id="PTHR10039:SF14">
    <property type="entry name" value="NACHT DOMAIN-CONTAINING PROTEIN"/>
    <property type="match status" value="1"/>
</dbReference>
<dbReference type="RefSeq" id="XP_064666921.1">
    <property type="nucleotide sequence ID" value="XM_064809335.1"/>
</dbReference>
<dbReference type="PROSITE" id="PS50837">
    <property type="entry name" value="NACHT"/>
    <property type="match status" value="1"/>
</dbReference>
<dbReference type="AlphaFoldDB" id="A0AAN6QM11"/>
<evidence type="ECO:0000256" key="1">
    <source>
        <dbReference type="ARBA" id="ARBA00022737"/>
    </source>
</evidence>
<dbReference type="Pfam" id="PF24883">
    <property type="entry name" value="NPHP3_N"/>
    <property type="match status" value="1"/>
</dbReference>
<dbReference type="SUPFAM" id="SSF52540">
    <property type="entry name" value="P-loop containing nucleoside triphosphate hydrolases"/>
    <property type="match status" value="1"/>
</dbReference>
<dbReference type="Proteomes" id="UP001302812">
    <property type="component" value="Unassembled WGS sequence"/>
</dbReference>
<evidence type="ECO:0000313" key="4">
    <source>
        <dbReference type="Proteomes" id="UP001302812"/>
    </source>
</evidence>
<organism evidence="3 4">
    <name type="scientific">Canariomyces notabilis</name>
    <dbReference type="NCBI Taxonomy" id="2074819"/>
    <lineage>
        <taxon>Eukaryota</taxon>
        <taxon>Fungi</taxon>
        <taxon>Dikarya</taxon>
        <taxon>Ascomycota</taxon>
        <taxon>Pezizomycotina</taxon>
        <taxon>Sordariomycetes</taxon>
        <taxon>Sordariomycetidae</taxon>
        <taxon>Sordariales</taxon>
        <taxon>Chaetomiaceae</taxon>
        <taxon>Canariomyces</taxon>
    </lineage>
</organism>
<keyword evidence="1" id="KW-0677">Repeat</keyword>
<comment type="caution">
    <text evidence="3">The sequence shown here is derived from an EMBL/GenBank/DDBJ whole genome shotgun (WGS) entry which is preliminary data.</text>
</comment>
<feature type="domain" description="NACHT" evidence="2">
    <location>
        <begin position="82"/>
        <end position="230"/>
    </location>
</feature>
<accession>A0AAN6QM11</accession>
<dbReference type="GeneID" id="89933459"/>
<evidence type="ECO:0000259" key="2">
    <source>
        <dbReference type="PROSITE" id="PS50837"/>
    </source>
</evidence>
<keyword evidence="4" id="KW-1185">Reference proteome</keyword>
<name>A0AAN6QM11_9PEZI</name>